<dbReference type="InterPro" id="IPR022050">
    <property type="entry name" value="T_hemolysin"/>
</dbReference>
<evidence type="ECO:0000313" key="2">
    <source>
        <dbReference type="Proteomes" id="UP000077748"/>
    </source>
</evidence>
<dbReference type="RefSeq" id="WP_064583325.1">
    <property type="nucleotide sequence ID" value="NZ_BDGS01000001.1"/>
</dbReference>
<dbReference type="AlphaFoldDB" id="A0A1A9KD47"/>
<dbReference type="Pfam" id="PF12261">
    <property type="entry name" value="T_hemolysin"/>
    <property type="match status" value="1"/>
</dbReference>
<dbReference type="Proteomes" id="UP000077748">
    <property type="component" value="Chromosome"/>
</dbReference>
<proteinExistence type="predicted"/>
<evidence type="ECO:0000313" key="1">
    <source>
        <dbReference type="EMBL" id="ANI15537.1"/>
    </source>
</evidence>
<gene>
    <name evidence="1" type="ORF">A9C11_16815</name>
</gene>
<protein>
    <submittedName>
        <fullName evidence="1">Thermostable hemolysin</fullName>
    </submittedName>
</protein>
<sequence>MTQTQWNALFPLRFGTHAERMVSLVLRRAGEPGREALEAFIHERFERMHHADVQHFLPDLLGLYDSQGRLSAAVGIRLAAGGPLFLEGYLDEPLEAPVSRLAGRIVGRDELVEVGNLSALSAGSARLIIVAVTWLLAARELNWVAFTGAASLVNSFHRLGLEPSVLGRADPARLNGEGASWGSYYEQHPQVFAGDIRYGHAQLERNRVFERLGFPLLLTEAGHAA</sequence>
<name>A0A1A9KD47_9PSED</name>
<reference evidence="1 2" key="1">
    <citation type="submission" date="2016-05" db="EMBL/GenBank/DDBJ databases">
        <title>Genome Sequence of Pseudomonas citronellolis Strain SJTE-3, an Estrogens and Persistent Organic Pollutants degradation strain.</title>
        <authorList>
            <person name="Liang R."/>
        </authorList>
    </citation>
    <scope>NUCLEOTIDE SEQUENCE [LARGE SCALE GENOMIC DNA]</scope>
    <source>
        <strain evidence="1 2">SJTE-3</strain>
    </source>
</reference>
<accession>A0A1A9KD47</accession>
<dbReference type="EMBL" id="CP015878">
    <property type="protein sequence ID" value="ANI15537.1"/>
    <property type="molecule type" value="Genomic_DNA"/>
</dbReference>
<organism evidence="1 2">
    <name type="scientific">Pseudomonas citronellolis</name>
    <dbReference type="NCBI Taxonomy" id="53408"/>
    <lineage>
        <taxon>Bacteria</taxon>
        <taxon>Pseudomonadati</taxon>
        <taxon>Pseudomonadota</taxon>
        <taxon>Gammaproteobacteria</taxon>
        <taxon>Pseudomonadales</taxon>
        <taxon>Pseudomonadaceae</taxon>
        <taxon>Pseudomonas</taxon>
    </lineage>
</organism>